<evidence type="ECO:0000259" key="2">
    <source>
        <dbReference type="Pfam" id="PF24924"/>
    </source>
</evidence>
<evidence type="ECO:0000256" key="1">
    <source>
        <dbReference type="SAM" id="Coils"/>
    </source>
</evidence>
<dbReference type="EMBL" id="JBBPBM010000010">
    <property type="protein sequence ID" value="KAK8565690.1"/>
    <property type="molecule type" value="Genomic_DNA"/>
</dbReference>
<keyword evidence="4" id="KW-1185">Reference proteome</keyword>
<dbReference type="PANTHER" id="PTHR48200">
    <property type="entry name" value="PROTEIN, PUTATIVE-RELATED"/>
    <property type="match status" value="1"/>
</dbReference>
<evidence type="ECO:0000313" key="3">
    <source>
        <dbReference type="EMBL" id="KAK8565690.1"/>
    </source>
</evidence>
<feature type="coiled-coil region" evidence="1">
    <location>
        <begin position="444"/>
        <end position="499"/>
    </location>
</feature>
<protein>
    <recommendedName>
        <fullName evidence="2">DUF7745 domain-containing protein</fullName>
    </recommendedName>
</protein>
<feature type="domain" description="DUF7745" evidence="2">
    <location>
        <begin position="61"/>
        <end position="394"/>
    </location>
</feature>
<feature type="coiled-coil region" evidence="1">
    <location>
        <begin position="579"/>
        <end position="613"/>
    </location>
</feature>
<sequence>MENQFLHEVEGNLGVRRWSTETQQLKGDSVIEDERTEQWDFTRIKVVQNQLQELKMIWERWDEENKQLFFRNYGDLPYLLDVSIDKVLFRALAQFWNPAYNCFTFGNVDMVPTIEEYLSLIRCPKIQTNNPYLKASSSPAFQRKLLKITGMSEQWIAPRIKTKGGTQCIAWKFIQELIQANPEPVKQVDLLALSIYGFVIFPKSLGYIDNAVVELFSSLHKGVNPVPAILAETFRSFTTCKKAGEGRFIGCAQLLLVWFHSHFWKPERKTYQACFENYSPLQNLVSTPRREDIPHEKWMSVLQSLQEKDVIWKASWFFPESIIYKCEGFDWVPLLGIWGASGYAPLLVSRQYRSRQFIPAIRGLATCEFAYGSRDYKRSVSLIMHAWNHIYQMKPFDEKPRVVPEYRLWRNRRLGDSTPVTNQECNIPIEEHLQVNPSEMEMAKQDFERKYFEMERQILGLMNEKSQLKFQVESQEREMERLRKGKNKADEDLSGLQHDYKKLCASARYAGLGKSPLKWKTEIQEEKNKANHWEKRYRETSSRRFVLEQELIEQRAENINLRGHVIELEDSFLEHSNQSSAVKEENELLKSQIDDMETALQDYQGKIENFEEIRKWNDQHWQAKLERSQSQVQERDHMMIQAVAQVREVADHLQTLAVQADW</sequence>
<name>A0ABR2EUK5_9ROSI</name>
<dbReference type="Proteomes" id="UP001472677">
    <property type="component" value="Unassembled WGS sequence"/>
</dbReference>
<dbReference type="InterPro" id="IPR056647">
    <property type="entry name" value="DUF7745"/>
</dbReference>
<dbReference type="PANTHER" id="PTHR48200:SF1">
    <property type="entry name" value="AMINOTRANSFERASE-LIKE PLANT MOBILE DOMAIN-CONTAINING PROTEIN"/>
    <property type="match status" value="1"/>
</dbReference>
<keyword evidence="1" id="KW-0175">Coiled coil</keyword>
<gene>
    <name evidence="3" type="ORF">V6N12_059245</name>
</gene>
<accession>A0ABR2EUK5</accession>
<evidence type="ECO:0000313" key="4">
    <source>
        <dbReference type="Proteomes" id="UP001472677"/>
    </source>
</evidence>
<comment type="caution">
    <text evidence="3">The sequence shown here is derived from an EMBL/GenBank/DDBJ whole genome shotgun (WGS) entry which is preliminary data.</text>
</comment>
<reference evidence="3 4" key="1">
    <citation type="journal article" date="2024" name="G3 (Bethesda)">
        <title>Genome assembly of Hibiscus sabdariffa L. provides insights into metabolisms of medicinal natural products.</title>
        <authorList>
            <person name="Kim T."/>
        </authorList>
    </citation>
    <scope>NUCLEOTIDE SEQUENCE [LARGE SCALE GENOMIC DNA]</scope>
    <source>
        <strain evidence="3">TK-2024</strain>
        <tissue evidence="3">Old leaves</tissue>
    </source>
</reference>
<organism evidence="3 4">
    <name type="scientific">Hibiscus sabdariffa</name>
    <name type="common">roselle</name>
    <dbReference type="NCBI Taxonomy" id="183260"/>
    <lineage>
        <taxon>Eukaryota</taxon>
        <taxon>Viridiplantae</taxon>
        <taxon>Streptophyta</taxon>
        <taxon>Embryophyta</taxon>
        <taxon>Tracheophyta</taxon>
        <taxon>Spermatophyta</taxon>
        <taxon>Magnoliopsida</taxon>
        <taxon>eudicotyledons</taxon>
        <taxon>Gunneridae</taxon>
        <taxon>Pentapetalae</taxon>
        <taxon>rosids</taxon>
        <taxon>malvids</taxon>
        <taxon>Malvales</taxon>
        <taxon>Malvaceae</taxon>
        <taxon>Malvoideae</taxon>
        <taxon>Hibiscus</taxon>
    </lineage>
</organism>
<proteinExistence type="predicted"/>
<dbReference type="Pfam" id="PF24924">
    <property type="entry name" value="DUF7745"/>
    <property type="match status" value="1"/>
</dbReference>